<feature type="compositionally biased region" description="Polar residues" evidence="1">
    <location>
        <begin position="213"/>
        <end position="225"/>
    </location>
</feature>
<dbReference type="PROSITE" id="PS51257">
    <property type="entry name" value="PROKAR_LIPOPROTEIN"/>
    <property type="match status" value="1"/>
</dbReference>
<keyword evidence="3" id="KW-0732">Signal</keyword>
<feature type="chain" id="PRO_5037892633" evidence="3">
    <location>
        <begin position="22"/>
        <end position="231"/>
    </location>
</feature>
<sequence length="231" mass="25202">MKNRLIFLLILATIFICGCYSKKDPAIISSEEETKVLKILDTESNEDLPETTTNVSTSEITDGFNTTIKIINVKTTTPTTPTSTTTAAAASTAGVTNSTSTLSPTSTSDASILINDPIGPTKKSGYTKGWYPDKKPQTDMTVIDIIAAVGSLFWIIIISVGFFRGDLFYDSWLGRFHSKTHTISEKESEPLLNKSTSFRASQPSKSQRKSAPENESSQHSSTILKSFSKEK</sequence>
<accession>A0A914PRV4</accession>
<keyword evidence="2" id="KW-0472">Membrane</keyword>
<protein>
    <submittedName>
        <fullName evidence="5">Lipoprotein</fullName>
    </submittedName>
</protein>
<feature type="transmembrane region" description="Helical" evidence="2">
    <location>
        <begin position="142"/>
        <end position="163"/>
    </location>
</feature>
<reference evidence="5" key="1">
    <citation type="submission" date="2022-11" db="UniProtKB">
        <authorList>
            <consortium name="WormBaseParasite"/>
        </authorList>
    </citation>
    <scope>IDENTIFICATION</scope>
</reference>
<keyword evidence="2" id="KW-0812">Transmembrane</keyword>
<evidence type="ECO:0000256" key="2">
    <source>
        <dbReference type="SAM" id="Phobius"/>
    </source>
</evidence>
<keyword evidence="4" id="KW-1185">Reference proteome</keyword>
<dbReference type="AlphaFoldDB" id="A0A914PRV4"/>
<feature type="region of interest" description="Disordered" evidence="1">
    <location>
        <begin position="184"/>
        <end position="231"/>
    </location>
</feature>
<evidence type="ECO:0000256" key="1">
    <source>
        <dbReference type="SAM" id="MobiDB-lite"/>
    </source>
</evidence>
<keyword evidence="2" id="KW-1133">Transmembrane helix</keyword>
<dbReference type="Proteomes" id="UP000887578">
    <property type="component" value="Unplaced"/>
</dbReference>
<feature type="compositionally biased region" description="Polar residues" evidence="1">
    <location>
        <begin position="193"/>
        <end position="205"/>
    </location>
</feature>
<dbReference type="WBParaSite" id="PDA_v2.g18876.t1">
    <property type="protein sequence ID" value="PDA_v2.g18876.t1"/>
    <property type="gene ID" value="PDA_v2.g18876"/>
</dbReference>
<feature type="signal peptide" evidence="3">
    <location>
        <begin position="1"/>
        <end position="21"/>
    </location>
</feature>
<name>A0A914PRV4_9BILA</name>
<proteinExistence type="predicted"/>
<evidence type="ECO:0000256" key="3">
    <source>
        <dbReference type="SAM" id="SignalP"/>
    </source>
</evidence>
<evidence type="ECO:0000313" key="4">
    <source>
        <dbReference type="Proteomes" id="UP000887578"/>
    </source>
</evidence>
<evidence type="ECO:0000313" key="5">
    <source>
        <dbReference type="WBParaSite" id="PDA_v2.g18876.t1"/>
    </source>
</evidence>
<organism evidence="4 5">
    <name type="scientific">Panagrolaimus davidi</name>
    <dbReference type="NCBI Taxonomy" id="227884"/>
    <lineage>
        <taxon>Eukaryota</taxon>
        <taxon>Metazoa</taxon>
        <taxon>Ecdysozoa</taxon>
        <taxon>Nematoda</taxon>
        <taxon>Chromadorea</taxon>
        <taxon>Rhabditida</taxon>
        <taxon>Tylenchina</taxon>
        <taxon>Panagrolaimomorpha</taxon>
        <taxon>Panagrolaimoidea</taxon>
        <taxon>Panagrolaimidae</taxon>
        <taxon>Panagrolaimus</taxon>
    </lineage>
</organism>